<dbReference type="Pfam" id="PF07690">
    <property type="entry name" value="MFS_1"/>
    <property type="match status" value="1"/>
</dbReference>
<dbReference type="EMBL" id="JACHGA010000001">
    <property type="protein sequence ID" value="MBB5274533.1"/>
    <property type="molecule type" value="Genomic_DNA"/>
</dbReference>
<dbReference type="InterPro" id="IPR020846">
    <property type="entry name" value="MFS_dom"/>
</dbReference>
<feature type="transmembrane region" description="Helical" evidence="5">
    <location>
        <begin position="130"/>
        <end position="152"/>
    </location>
</feature>
<comment type="caution">
    <text evidence="7">The sequence shown here is derived from an EMBL/GenBank/DDBJ whole genome shotgun (WGS) entry which is preliminary data.</text>
</comment>
<keyword evidence="8" id="KW-1185">Reference proteome</keyword>
<keyword evidence="2 5" id="KW-0812">Transmembrane</keyword>
<dbReference type="Gene3D" id="1.20.1250.20">
    <property type="entry name" value="MFS general substrate transporter like domains"/>
    <property type="match status" value="2"/>
</dbReference>
<feature type="transmembrane region" description="Helical" evidence="5">
    <location>
        <begin position="325"/>
        <end position="347"/>
    </location>
</feature>
<feature type="transmembrane region" description="Helical" evidence="5">
    <location>
        <begin position="224"/>
        <end position="243"/>
    </location>
</feature>
<keyword evidence="4 5" id="KW-0472">Membrane</keyword>
<proteinExistence type="predicted"/>
<dbReference type="AlphaFoldDB" id="A0A7W8HM71"/>
<gene>
    <name evidence="7" type="ORF">HNR26_000571</name>
</gene>
<feature type="transmembrane region" description="Helical" evidence="5">
    <location>
        <begin position="164"/>
        <end position="186"/>
    </location>
</feature>
<feature type="transmembrane region" description="Helical" evidence="5">
    <location>
        <begin position="43"/>
        <end position="63"/>
    </location>
</feature>
<feature type="domain" description="Major facilitator superfamily (MFS) profile" evidence="6">
    <location>
        <begin position="41"/>
        <end position="480"/>
    </location>
</feature>
<feature type="transmembrane region" description="Helical" evidence="5">
    <location>
        <begin position="289"/>
        <end position="313"/>
    </location>
</feature>
<organism evidence="7 8">
    <name type="scientific">Rhizobium rosettiformans</name>
    <dbReference type="NCBI Taxonomy" id="1368430"/>
    <lineage>
        <taxon>Bacteria</taxon>
        <taxon>Pseudomonadati</taxon>
        <taxon>Pseudomonadota</taxon>
        <taxon>Alphaproteobacteria</taxon>
        <taxon>Hyphomicrobiales</taxon>
        <taxon>Rhizobiaceae</taxon>
        <taxon>Rhizobium/Agrobacterium group</taxon>
        <taxon>Rhizobium</taxon>
    </lineage>
</organism>
<evidence type="ECO:0000256" key="5">
    <source>
        <dbReference type="SAM" id="Phobius"/>
    </source>
</evidence>
<evidence type="ECO:0000259" key="6">
    <source>
        <dbReference type="PROSITE" id="PS50850"/>
    </source>
</evidence>
<feature type="transmembrane region" description="Helical" evidence="5">
    <location>
        <begin position="249"/>
        <end position="268"/>
    </location>
</feature>
<feature type="transmembrane region" description="Helical" evidence="5">
    <location>
        <begin position="383"/>
        <end position="401"/>
    </location>
</feature>
<feature type="transmembrane region" description="Helical" evidence="5">
    <location>
        <begin position="359"/>
        <end position="377"/>
    </location>
</feature>
<feature type="transmembrane region" description="Helical" evidence="5">
    <location>
        <begin position="456"/>
        <end position="476"/>
    </location>
</feature>
<evidence type="ECO:0000256" key="2">
    <source>
        <dbReference type="ARBA" id="ARBA00022692"/>
    </source>
</evidence>
<reference evidence="7 8" key="1">
    <citation type="submission" date="2020-08" db="EMBL/GenBank/DDBJ databases">
        <title>Genomic Encyclopedia of Type Strains, Phase IV (KMG-IV): sequencing the most valuable type-strain genomes for metagenomic binning, comparative biology and taxonomic classification.</title>
        <authorList>
            <person name="Goeker M."/>
        </authorList>
    </citation>
    <scope>NUCLEOTIDE SEQUENCE [LARGE SCALE GENOMIC DNA]</scope>
    <source>
        <strain evidence="7 8">DSM 26376</strain>
    </source>
</reference>
<evidence type="ECO:0000256" key="1">
    <source>
        <dbReference type="ARBA" id="ARBA00004141"/>
    </source>
</evidence>
<feature type="transmembrane region" description="Helical" evidence="5">
    <location>
        <begin position="75"/>
        <end position="94"/>
    </location>
</feature>
<dbReference type="InterPro" id="IPR036259">
    <property type="entry name" value="MFS_trans_sf"/>
</dbReference>
<evidence type="ECO:0000256" key="4">
    <source>
        <dbReference type="ARBA" id="ARBA00023136"/>
    </source>
</evidence>
<sequence length="492" mass="51267">MTETATDTLVDLSENGSVEPPPVIRTECGWHELLLPAHLATTLMLSMGVALFAFNSFFVSTVLPSAIAEIGGGHLIAWSVSLYLIGSIVAGVTAARLKQRFGARRVLVVATLVFLGGTLTAALADTMEQVLLGRVGQGLGEGVVAAICYALIPALYPSRLVPKVFGVEAIVWTCASFGGPFASGWLAESFSWRTAFLINLPLGLVFLLLALITARTRESLGEQAPVPIAPLVMLAVGLLMILSSGVAQGVWLSAMLLVFGLALLGLSVRQDRRSRSSLMPHTAFGLTSTVGAGLWLVLLMPVAQATSGVYFVFGLQRGFGFGPLAAGGLGAIMAMSWSLVAVLIAHVGTAGARRRAIEAGPVLQFAGMVIVAAGFHWSTLPLLVAGQIVVGAAFGASWAFLSQMLMEASVPGERDKTSGLIPTLQSAGFAIGAAFAGLAGNSLGLAEATASDTSRVAFSTTFLIPVLWTIPAMLLARRATRLAAERPHSPQY</sequence>
<feature type="transmembrane region" description="Helical" evidence="5">
    <location>
        <begin position="192"/>
        <end position="212"/>
    </location>
</feature>
<evidence type="ECO:0000256" key="3">
    <source>
        <dbReference type="ARBA" id="ARBA00022989"/>
    </source>
</evidence>
<protein>
    <submittedName>
        <fullName evidence="7">MFS family permease</fullName>
    </submittedName>
</protein>
<accession>A0A7W8HM71</accession>
<keyword evidence="3 5" id="KW-1133">Transmembrane helix</keyword>
<feature type="transmembrane region" description="Helical" evidence="5">
    <location>
        <begin position="106"/>
        <end position="124"/>
    </location>
</feature>
<dbReference type="GO" id="GO:0022857">
    <property type="term" value="F:transmembrane transporter activity"/>
    <property type="evidence" value="ECO:0007669"/>
    <property type="project" value="InterPro"/>
</dbReference>
<comment type="subcellular location">
    <subcellularLocation>
        <location evidence="1">Membrane</location>
        <topology evidence="1">Multi-pass membrane protein</topology>
    </subcellularLocation>
</comment>
<evidence type="ECO:0000313" key="7">
    <source>
        <dbReference type="EMBL" id="MBB5274533.1"/>
    </source>
</evidence>
<dbReference type="PROSITE" id="PS50850">
    <property type="entry name" value="MFS"/>
    <property type="match status" value="1"/>
</dbReference>
<evidence type="ECO:0000313" key="8">
    <source>
        <dbReference type="Proteomes" id="UP000550895"/>
    </source>
</evidence>
<dbReference type="Proteomes" id="UP000550895">
    <property type="component" value="Unassembled WGS sequence"/>
</dbReference>
<dbReference type="SUPFAM" id="SSF103473">
    <property type="entry name" value="MFS general substrate transporter"/>
    <property type="match status" value="1"/>
</dbReference>
<dbReference type="RefSeq" id="WP_167494875.1">
    <property type="nucleotide sequence ID" value="NZ_JACHGA010000001.1"/>
</dbReference>
<dbReference type="PANTHER" id="PTHR23501">
    <property type="entry name" value="MAJOR FACILITATOR SUPERFAMILY"/>
    <property type="match status" value="1"/>
</dbReference>
<dbReference type="GO" id="GO:0005886">
    <property type="term" value="C:plasma membrane"/>
    <property type="evidence" value="ECO:0007669"/>
    <property type="project" value="TreeGrafter"/>
</dbReference>
<feature type="transmembrane region" description="Helical" evidence="5">
    <location>
        <begin position="422"/>
        <end position="444"/>
    </location>
</feature>
<name>A0A7W8HM71_9HYPH</name>
<dbReference type="InterPro" id="IPR011701">
    <property type="entry name" value="MFS"/>
</dbReference>
<dbReference type="PANTHER" id="PTHR23501:SF154">
    <property type="entry name" value="MULTIDRUG-EFFLUX TRANSPORTER RV1634-RELATED"/>
    <property type="match status" value="1"/>
</dbReference>